<sequence>MFRSQRRELVTGNVANNCPRSGYLLVLAAMSFNGGCSCSGCWAMQLARFDRLVMVLGNDWQGLRDCWMDLKDKNGGFGYVLGNWGLSEVIKARRSGFMVGWITKSI</sequence>
<reference evidence="1" key="1">
    <citation type="submission" date="2018-02" db="EMBL/GenBank/DDBJ databases">
        <authorList>
            <person name="Cohen D.B."/>
            <person name="Kent A.D."/>
        </authorList>
    </citation>
    <scope>NUCLEOTIDE SEQUENCE</scope>
</reference>
<name>A0A2N9EFC5_FAGSY</name>
<dbReference type="AlphaFoldDB" id="A0A2N9EFC5"/>
<organism evidence="1">
    <name type="scientific">Fagus sylvatica</name>
    <name type="common">Beechnut</name>
    <dbReference type="NCBI Taxonomy" id="28930"/>
    <lineage>
        <taxon>Eukaryota</taxon>
        <taxon>Viridiplantae</taxon>
        <taxon>Streptophyta</taxon>
        <taxon>Embryophyta</taxon>
        <taxon>Tracheophyta</taxon>
        <taxon>Spermatophyta</taxon>
        <taxon>Magnoliopsida</taxon>
        <taxon>eudicotyledons</taxon>
        <taxon>Gunneridae</taxon>
        <taxon>Pentapetalae</taxon>
        <taxon>rosids</taxon>
        <taxon>fabids</taxon>
        <taxon>Fagales</taxon>
        <taxon>Fagaceae</taxon>
        <taxon>Fagus</taxon>
    </lineage>
</organism>
<gene>
    <name evidence="1" type="ORF">FSB_LOCUS1354</name>
</gene>
<dbReference type="EMBL" id="OIVN01000058">
    <property type="protein sequence ID" value="SPC73472.1"/>
    <property type="molecule type" value="Genomic_DNA"/>
</dbReference>
<proteinExistence type="predicted"/>
<evidence type="ECO:0000313" key="1">
    <source>
        <dbReference type="EMBL" id="SPC73472.1"/>
    </source>
</evidence>
<protein>
    <submittedName>
        <fullName evidence="1">Uncharacterized protein</fullName>
    </submittedName>
</protein>
<accession>A0A2N9EFC5</accession>